<evidence type="ECO:0000256" key="6">
    <source>
        <dbReference type="ARBA" id="ARBA00023288"/>
    </source>
</evidence>
<dbReference type="EMBL" id="BAABIA010000003">
    <property type="protein sequence ID" value="GAA5137920.1"/>
    <property type="molecule type" value="Genomic_DNA"/>
</dbReference>
<evidence type="ECO:0000256" key="1">
    <source>
        <dbReference type="ARBA" id="ARBA00010296"/>
    </source>
</evidence>
<keyword evidence="2" id="KW-1003">Cell membrane</keyword>
<dbReference type="Pfam" id="PF08085">
    <property type="entry name" value="Entericidin"/>
    <property type="match status" value="1"/>
</dbReference>
<evidence type="ECO:0008006" key="10">
    <source>
        <dbReference type="Google" id="ProtNLM"/>
    </source>
</evidence>
<keyword evidence="6" id="KW-0449">Lipoprotein</keyword>
<keyword evidence="7" id="KW-0812">Transmembrane</keyword>
<evidence type="ECO:0000313" key="8">
    <source>
        <dbReference type="EMBL" id="GAA5137920.1"/>
    </source>
</evidence>
<evidence type="ECO:0000256" key="3">
    <source>
        <dbReference type="ARBA" id="ARBA00022729"/>
    </source>
</evidence>
<proteinExistence type="inferred from homology"/>
<keyword evidence="7" id="KW-1133">Transmembrane helix</keyword>
<accession>A0ABP9NZT8</accession>
<comment type="caution">
    <text evidence="8">The sequence shown here is derived from an EMBL/GenBank/DDBJ whole genome shotgun (WGS) entry which is preliminary data.</text>
</comment>
<gene>
    <name evidence="8" type="ORF">GCM10023213_15710</name>
</gene>
<protein>
    <recommendedName>
        <fullName evidence="10">Small secreted protein</fullName>
    </recommendedName>
</protein>
<evidence type="ECO:0000256" key="4">
    <source>
        <dbReference type="ARBA" id="ARBA00023136"/>
    </source>
</evidence>
<keyword evidence="3" id="KW-0732">Signal</keyword>
<reference evidence="9" key="1">
    <citation type="journal article" date="2019" name="Int. J. Syst. Evol. Microbiol.">
        <title>The Global Catalogue of Microorganisms (GCM) 10K type strain sequencing project: providing services to taxonomists for standard genome sequencing and annotation.</title>
        <authorList>
            <consortium name="The Broad Institute Genomics Platform"/>
            <consortium name="The Broad Institute Genome Sequencing Center for Infectious Disease"/>
            <person name="Wu L."/>
            <person name="Ma J."/>
        </authorList>
    </citation>
    <scope>NUCLEOTIDE SEQUENCE [LARGE SCALE GENOMIC DNA]</scope>
    <source>
        <strain evidence="9">JCM 18053</strain>
    </source>
</reference>
<keyword evidence="9" id="KW-1185">Reference proteome</keyword>
<comment type="similarity">
    <text evidence="1">Belongs to the EcnA/EcnB lipoprotein family.</text>
</comment>
<sequence length="68" mass="7389">MKTPDLSPDAPLHTSSEDNTAQQASFFIFAFGMLILTLSFLSSCNTTRGIGRDMQHVGSTIERQAAKV</sequence>
<evidence type="ECO:0000256" key="5">
    <source>
        <dbReference type="ARBA" id="ARBA00023139"/>
    </source>
</evidence>
<organism evidence="8 9">
    <name type="scientific">Prosthecobacter algae</name>
    <dbReference type="NCBI Taxonomy" id="1144682"/>
    <lineage>
        <taxon>Bacteria</taxon>
        <taxon>Pseudomonadati</taxon>
        <taxon>Verrucomicrobiota</taxon>
        <taxon>Verrucomicrobiia</taxon>
        <taxon>Verrucomicrobiales</taxon>
        <taxon>Verrucomicrobiaceae</taxon>
        <taxon>Prosthecobacter</taxon>
    </lineage>
</organism>
<keyword evidence="4 7" id="KW-0472">Membrane</keyword>
<evidence type="ECO:0000256" key="2">
    <source>
        <dbReference type="ARBA" id="ARBA00022475"/>
    </source>
</evidence>
<dbReference type="RefSeq" id="WP_425571987.1">
    <property type="nucleotide sequence ID" value="NZ_BAABIA010000003.1"/>
</dbReference>
<dbReference type="Proteomes" id="UP001499852">
    <property type="component" value="Unassembled WGS sequence"/>
</dbReference>
<feature type="transmembrane region" description="Helical" evidence="7">
    <location>
        <begin position="24"/>
        <end position="44"/>
    </location>
</feature>
<keyword evidence="5" id="KW-0564">Palmitate</keyword>
<name>A0ABP9NZT8_9BACT</name>
<evidence type="ECO:0000313" key="9">
    <source>
        <dbReference type="Proteomes" id="UP001499852"/>
    </source>
</evidence>
<evidence type="ECO:0000256" key="7">
    <source>
        <dbReference type="SAM" id="Phobius"/>
    </source>
</evidence>
<dbReference type="InterPro" id="IPR012556">
    <property type="entry name" value="Entericidin"/>
</dbReference>